<evidence type="ECO:0000313" key="1">
    <source>
        <dbReference type="EMBL" id="MCW1885637.1"/>
    </source>
</evidence>
<organism evidence="1 2">
    <name type="scientific">Luteolibacter flavescens</name>
    <dbReference type="NCBI Taxonomy" id="1859460"/>
    <lineage>
        <taxon>Bacteria</taxon>
        <taxon>Pseudomonadati</taxon>
        <taxon>Verrucomicrobiota</taxon>
        <taxon>Verrucomicrobiia</taxon>
        <taxon>Verrucomicrobiales</taxon>
        <taxon>Verrucomicrobiaceae</taxon>
        <taxon>Luteolibacter</taxon>
    </lineage>
</organism>
<evidence type="ECO:0000313" key="2">
    <source>
        <dbReference type="Proteomes" id="UP001207930"/>
    </source>
</evidence>
<sequence length="147" mass="14761">MAIELNGAPEAVVGPIRDALLAAAKGQPNAFGAKQTFGRGVSLTGLALTDAANIQWDLALGGFAAVTLAGNRTLELLNLAPGVHRLRVTQGVGGNHTLAFAAGVTVRTPGGTAITLSTAAGAVDWLTILHVGGTTIDVITEPGFQAI</sequence>
<protein>
    <submittedName>
        <fullName evidence="1">Uncharacterized protein</fullName>
    </submittedName>
</protein>
<gene>
    <name evidence="1" type="ORF">OKA04_12935</name>
</gene>
<accession>A0ABT3FQB3</accession>
<keyword evidence="2" id="KW-1185">Reference proteome</keyword>
<proteinExistence type="predicted"/>
<name>A0ABT3FQB3_9BACT</name>
<dbReference type="EMBL" id="JAPDDS010000006">
    <property type="protein sequence ID" value="MCW1885637.1"/>
    <property type="molecule type" value="Genomic_DNA"/>
</dbReference>
<dbReference type="Proteomes" id="UP001207930">
    <property type="component" value="Unassembled WGS sequence"/>
</dbReference>
<dbReference type="RefSeq" id="WP_264501591.1">
    <property type="nucleotide sequence ID" value="NZ_JAPDDS010000006.1"/>
</dbReference>
<reference evidence="1 2" key="1">
    <citation type="submission" date="2022-10" db="EMBL/GenBank/DDBJ databases">
        <title>Luteolibacter flavescens strain MCCC 1K03193, whole genome shotgun sequencing project.</title>
        <authorList>
            <person name="Zhao G."/>
            <person name="Shen L."/>
        </authorList>
    </citation>
    <scope>NUCLEOTIDE SEQUENCE [LARGE SCALE GENOMIC DNA]</scope>
    <source>
        <strain evidence="1 2">MCCC 1K03193</strain>
    </source>
</reference>
<comment type="caution">
    <text evidence="1">The sequence shown here is derived from an EMBL/GenBank/DDBJ whole genome shotgun (WGS) entry which is preliminary data.</text>
</comment>